<dbReference type="GO" id="GO:0016740">
    <property type="term" value="F:transferase activity"/>
    <property type="evidence" value="ECO:0007669"/>
    <property type="project" value="UniProtKB-KW"/>
</dbReference>
<evidence type="ECO:0000313" key="2">
    <source>
        <dbReference type="EMBL" id="QKG72305.1"/>
    </source>
</evidence>
<dbReference type="Gene3D" id="1.10.287.1490">
    <property type="match status" value="1"/>
</dbReference>
<accession>A0A7D4C6B5</accession>
<dbReference type="Proteomes" id="UP000504693">
    <property type="component" value="Chromosome"/>
</dbReference>
<dbReference type="SUPFAM" id="SSF57997">
    <property type="entry name" value="Tropomyosin"/>
    <property type="match status" value="1"/>
</dbReference>
<dbReference type="EMBL" id="CP053921">
    <property type="protein sequence ID" value="QKG72305.1"/>
    <property type="molecule type" value="Genomic_DNA"/>
</dbReference>
<feature type="region of interest" description="Disordered" evidence="1">
    <location>
        <begin position="385"/>
        <end position="404"/>
    </location>
</feature>
<name>A0A7D4C6B5_9SPHN</name>
<dbReference type="Gene3D" id="3.40.50.300">
    <property type="entry name" value="P-loop containing nucleotide triphosphate hydrolases"/>
    <property type="match status" value="1"/>
</dbReference>
<keyword evidence="2" id="KW-0808">Transferase</keyword>
<organism evidence="2 3">
    <name type="scientific">Erythrobacter mangrovi</name>
    <dbReference type="NCBI Taxonomy" id="2739433"/>
    <lineage>
        <taxon>Bacteria</taxon>
        <taxon>Pseudomonadati</taxon>
        <taxon>Pseudomonadota</taxon>
        <taxon>Alphaproteobacteria</taxon>
        <taxon>Sphingomonadales</taxon>
        <taxon>Erythrobacteraceae</taxon>
        <taxon>Erythrobacter/Porphyrobacter group</taxon>
        <taxon>Erythrobacter</taxon>
    </lineage>
</organism>
<dbReference type="AlphaFoldDB" id="A0A7D4C6B5"/>
<evidence type="ECO:0000256" key="1">
    <source>
        <dbReference type="SAM" id="MobiDB-lite"/>
    </source>
</evidence>
<sequence>MIQNSLARKPRPRERIGVLILGMHRSGTSALSRVFSLLGCDLPKTLMSGGETNETGHWESLPISQMDDELLSSAGTQWWDWLPVNPGWYSSPRVAEFKEKALTLLEDEFGSSPLFVLKDPRICRIAPFWLDVLDEAGVKPAVVIPVRNPLEVADSLANRDGFNPALGHLLWLRHVLDAEAATRGMPRLHTSYEGMLAGWPGLVAATQAALGISWPRLSPLVSSEIDQSLSDRLRHHRHSAKSVSDNPLLSAWLRESYAIFLRWAEEGEREEDYAVLDRIRTDFDGAAPAFARLVAVGQHAERKLNTVESSLQDAESRCEKVTEQLGGVRSALDKTQAELDNLRSEANELQGQLSHTQSALAQRSAEADELSSALAMARAEIEGAERRVAEAENTRRAETDAAEERAREAEAAYRKDIERLDGELQRERSRISDRFKEIATLTRLLSEKERAEISAAEETAWLRNVSGVLLSGFGPKSVSGWFLTLLPGKFRAARRRRLLKEKGLFDAEAYLIANPDVAEAGLDALTHYILHGMGEGRQLR</sequence>
<dbReference type="RefSeq" id="WP_173215438.1">
    <property type="nucleotide sequence ID" value="NZ_CP053921.1"/>
</dbReference>
<evidence type="ECO:0000313" key="3">
    <source>
        <dbReference type="Proteomes" id="UP000504693"/>
    </source>
</evidence>
<dbReference type="KEGG" id="emv:HQR01_13550"/>
<dbReference type="InterPro" id="IPR027417">
    <property type="entry name" value="P-loop_NTPase"/>
</dbReference>
<protein>
    <submittedName>
        <fullName evidence="2">Sulfotransferase family protein</fullName>
    </submittedName>
</protein>
<proteinExistence type="predicted"/>
<keyword evidence="3" id="KW-1185">Reference proteome</keyword>
<dbReference type="SUPFAM" id="SSF52540">
    <property type="entry name" value="P-loop containing nucleoside triphosphate hydrolases"/>
    <property type="match status" value="1"/>
</dbReference>
<gene>
    <name evidence="2" type="ORF">HQR01_13550</name>
</gene>
<reference evidence="2 3" key="1">
    <citation type="submission" date="2020-05" db="EMBL/GenBank/DDBJ databases">
        <title>Erythrobacter mangrovi sp. nov., isolated from rhizosphere soil of mangrove plant (Kandelia candel).</title>
        <authorList>
            <person name="Ye Y.H."/>
        </authorList>
    </citation>
    <scope>NUCLEOTIDE SEQUENCE [LARGE SCALE GENOMIC DNA]</scope>
    <source>
        <strain evidence="2 3">EB310</strain>
    </source>
</reference>